<name>A0A2P2QND6_RHIMU</name>
<evidence type="ECO:0000313" key="2">
    <source>
        <dbReference type="EMBL" id="MBX68447.1"/>
    </source>
</evidence>
<evidence type="ECO:0000256" key="1">
    <source>
        <dbReference type="SAM" id="MobiDB-lite"/>
    </source>
</evidence>
<accession>A0A2P2QND6</accession>
<feature type="region of interest" description="Disordered" evidence="1">
    <location>
        <begin position="1"/>
        <end position="27"/>
    </location>
</feature>
<organism evidence="2">
    <name type="scientific">Rhizophora mucronata</name>
    <name type="common">Asiatic mangrove</name>
    <dbReference type="NCBI Taxonomy" id="61149"/>
    <lineage>
        <taxon>Eukaryota</taxon>
        <taxon>Viridiplantae</taxon>
        <taxon>Streptophyta</taxon>
        <taxon>Embryophyta</taxon>
        <taxon>Tracheophyta</taxon>
        <taxon>Spermatophyta</taxon>
        <taxon>Magnoliopsida</taxon>
        <taxon>eudicotyledons</taxon>
        <taxon>Gunneridae</taxon>
        <taxon>Pentapetalae</taxon>
        <taxon>rosids</taxon>
        <taxon>fabids</taxon>
        <taxon>Malpighiales</taxon>
        <taxon>Rhizophoraceae</taxon>
        <taxon>Rhizophora</taxon>
    </lineage>
</organism>
<proteinExistence type="predicted"/>
<feature type="compositionally biased region" description="Polar residues" evidence="1">
    <location>
        <begin position="1"/>
        <end position="12"/>
    </location>
</feature>
<feature type="compositionally biased region" description="Basic residues" evidence="1">
    <location>
        <begin position="15"/>
        <end position="27"/>
    </location>
</feature>
<protein>
    <submittedName>
        <fullName evidence="2">Uncharacterized protein</fullName>
    </submittedName>
</protein>
<sequence length="27" mass="3065">MVEAVCQSTANKIDSRRHGHLSKHRGF</sequence>
<dbReference type="AlphaFoldDB" id="A0A2P2QND6"/>
<dbReference type="EMBL" id="GGEC01087963">
    <property type="protein sequence ID" value="MBX68447.1"/>
    <property type="molecule type" value="Transcribed_RNA"/>
</dbReference>
<reference evidence="2" key="1">
    <citation type="submission" date="2018-02" db="EMBL/GenBank/DDBJ databases">
        <title>Rhizophora mucronata_Transcriptome.</title>
        <authorList>
            <person name="Meera S.P."/>
            <person name="Sreeshan A."/>
            <person name="Augustine A."/>
        </authorList>
    </citation>
    <scope>NUCLEOTIDE SEQUENCE</scope>
    <source>
        <tissue evidence="2">Leaf</tissue>
    </source>
</reference>